<dbReference type="GO" id="GO:0046872">
    <property type="term" value="F:metal ion binding"/>
    <property type="evidence" value="ECO:0007669"/>
    <property type="project" value="UniProtKB-UniRule"/>
</dbReference>
<feature type="region of interest" description="Disordered" evidence="5">
    <location>
        <begin position="195"/>
        <end position="219"/>
    </location>
</feature>
<dbReference type="PANTHER" id="PTHR30457">
    <property type="entry name" value="5'-NUCLEOTIDASE SURE"/>
    <property type="match status" value="1"/>
</dbReference>
<comment type="cofactor">
    <cofactor evidence="4">
        <name>a divalent metal cation</name>
        <dbReference type="ChEBI" id="CHEBI:60240"/>
    </cofactor>
    <text evidence="4">Binds 1 divalent metal cation per subunit.</text>
</comment>
<dbReference type="EMBL" id="CP025066">
    <property type="protein sequence ID" value="AUX08971.1"/>
    <property type="molecule type" value="Genomic_DNA"/>
</dbReference>
<dbReference type="GO" id="GO:0005737">
    <property type="term" value="C:cytoplasm"/>
    <property type="evidence" value="ECO:0007669"/>
    <property type="project" value="UniProtKB-SubCell"/>
</dbReference>
<accession>A0A343TIP9</accession>
<dbReference type="GeneID" id="37877688"/>
<dbReference type="RefSeq" id="WP_119816785.1">
    <property type="nucleotide sequence ID" value="NZ_CP025066.1"/>
</dbReference>
<evidence type="ECO:0000256" key="2">
    <source>
        <dbReference type="ARBA" id="ARBA00022723"/>
    </source>
</evidence>
<dbReference type="Proteomes" id="UP000263012">
    <property type="component" value="Chromosome"/>
</dbReference>
<evidence type="ECO:0000313" key="7">
    <source>
        <dbReference type="EMBL" id="AUX08971.1"/>
    </source>
</evidence>
<proteinExistence type="inferred from homology"/>
<feature type="binding site" evidence="4">
    <location>
        <position position="12"/>
    </location>
    <ligand>
        <name>a divalent metal cation</name>
        <dbReference type="ChEBI" id="CHEBI:60240"/>
    </ligand>
</feature>
<evidence type="ECO:0000256" key="5">
    <source>
        <dbReference type="SAM" id="MobiDB-lite"/>
    </source>
</evidence>
<dbReference type="PANTHER" id="PTHR30457:SF0">
    <property type="entry name" value="PHOSPHATASE, PUTATIVE (AFU_ORTHOLOGUE AFUA_4G01070)-RELATED"/>
    <property type="match status" value="1"/>
</dbReference>
<evidence type="ECO:0000256" key="1">
    <source>
        <dbReference type="ARBA" id="ARBA00011062"/>
    </source>
</evidence>
<comment type="subcellular location">
    <subcellularLocation>
        <location evidence="4">Cytoplasm</location>
    </subcellularLocation>
</comment>
<comment type="catalytic activity">
    <reaction evidence="4">
        <text>a ribonucleoside 5'-phosphate + H2O = a ribonucleoside + phosphate</text>
        <dbReference type="Rhea" id="RHEA:12484"/>
        <dbReference type="ChEBI" id="CHEBI:15377"/>
        <dbReference type="ChEBI" id="CHEBI:18254"/>
        <dbReference type="ChEBI" id="CHEBI:43474"/>
        <dbReference type="ChEBI" id="CHEBI:58043"/>
        <dbReference type="EC" id="3.1.3.5"/>
    </reaction>
</comment>
<dbReference type="OrthoDB" id="26873at2157"/>
<evidence type="ECO:0000313" key="8">
    <source>
        <dbReference type="Proteomes" id="UP000263012"/>
    </source>
</evidence>
<keyword evidence="4" id="KW-0963">Cytoplasm</keyword>
<dbReference type="Pfam" id="PF01975">
    <property type="entry name" value="SurE"/>
    <property type="match status" value="1"/>
</dbReference>
<dbReference type="InterPro" id="IPR030048">
    <property type="entry name" value="SurE"/>
</dbReference>
<keyword evidence="2 4" id="KW-0479">Metal-binding</keyword>
<evidence type="ECO:0000256" key="4">
    <source>
        <dbReference type="HAMAP-Rule" id="MF_00060"/>
    </source>
</evidence>
<reference evidence="8" key="1">
    <citation type="submission" date="2017-11" db="EMBL/GenBank/DDBJ databases">
        <title>Phenotypic and genomic properties of facultatively anaerobic sulfur-reducing natronoarchaea from hypersaline soda lakes.</title>
        <authorList>
            <person name="Sorokin D.Y."/>
            <person name="Kublanov I.V."/>
            <person name="Roman P."/>
            <person name="Sinninghe Damste J.S."/>
            <person name="Golyshin P.N."/>
            <person name="Rojo D."/>
            <person name="Ciordia S."/>
            <person name="Mena M.D.C."/>
            <person name="Ferrer M."/>
            <person name="Messina E."/>
            <person name="Smedile F."/>
            <person name="La Spada G."/>
            <person name="La Cono V."/>
            <person name="Yakimov M.M."/>
        </authorList>
    </citation>
    <scope>NUCLEOTIDE SEQUENCE [LARGE SCALE GENOMIC DNA]</scope>
    <source>
        <strain evidence="8">AArc-Sl</strain>
    </source>
</reference>
<dbReference type="AlphaFoldDB" id="A0A343TIP9"/>
<protein>
    <recommendedName>
        <fullName evidence="4">5'-nucleotidase SurE</fullName>
        <ecNumber evidence="4">3.1.3.5</ecNumber>
    </recommendedName>
    <alternativeName>
        <fullName evidence="4">Nucleoside 5'-monophosphate phosphohydrolase</fullName>
    </alternativeName>
</protein>
<dbReference type="HAMAP" id="MF_00060">
    <property type="entry name" value="SurE"/>
    <property type="match status" value="1"/>
</dbReference>
<feature type="region of interest" description="Disordered" evidence="5">
    <location>
        <begin position="266"/>
        <end position="297"/>
    </location>
</feature>
<dbReference type="InterPro" id="IPR036523">
    <property type="entry name" value="SurE-like_sf"/>
</dbReference>
<dbReference type="SUPFAM" id="SSF64167">
    <property type="entry name" value="SurE-like"/>
    <property type="match status" value="1"/>
</dbReference>
<name>A0A343TIP9_9EURY</name>
<keyword evidence="3 4" id="KW-0378">Hydrolase</keyword>
<feature type="binding site" evidence="4">
    <location>
        <position position="91"/>
    </location>
    <ligand>
        <name>a divalent metal cation</name>
        <dbReference type="ChEBI" id="CHEBI:60240"/>
    </ligand>
</feature>
<organism evidence="7 8">
    <name type="scientific">Halalkaliarchaeum desulfuricum</name>
    <dbReference type="NCBI Taxonomy" id="2055893"/>
    <lineage>
        <taxon>Archaea</taxon>
        <taxon>Methanobacteriati</taxon>
        <taxon>Methanobacteriota</taxon>
        <taxon>Stenosarchaea group</taxon>
        <taxon>Halobacteria</taxon>
        <taxon>Halobacteriales</taxon>
        <taxon>Haloferacaceae</taxon>
        <taxon>Halalkaliarchaeum</taxon>
    </lineage>
</organism>
<dbReference type="Gene3D" id="3.40.1210.10">
    <property type="entry name" value="Survival protein SurE-like phosphatase/nucleotidase"/>
    <property type="match status" value="1"/>
</dbReference>
<comment type="function">
    <text evidence="4">Nucleotidase that shows phosphatase activity on nucleoside 5'-monophosphates.</text>
</comment>
<keyword evidence="4" id="KW-0547">Nucleotide-binding</keyword>
<feature type="compositionally biased region" description="Basic and acidic residues" evidence="5">
    <location>
        <begin position="204"/>
        <end position="216"/>
    </location>
</feature>
<gene>
    <name evidence="4 7" type="primary">surE</name>
    <name evidence="7" type="ORF">AArcSl_1340</name>
</gene>
<feature type="domain" description="Survival protein SurE-like phosphatase/nucleotidase" evidence="6">
    <location>
        <begin position="6"/>
        <end position="176"/>
    </location>
</feature>
<dbReference type="GO" id="GO:0000166">
    <property type="term" value="F:nucleotide binding"/>
    <property type="evidence" value="ECO:0007669"/>
    <property type="project" value="UniProtKB-KW"/>
</dbReference>
<feature type="binding site" evidence="4">
    <location>
        <position position="11"/>
    </location>
    <ligand>
        <name>a divalent metal cation</name>
        <dbReference type="ChEBI" id="CHEBI:60240"/>
    </ligand>
</feature>
<sequence length="297" mass="31636">MTRPTVLLTNDDGIDAPGLASLYEELTGVADVTVVAPAENQSGVGRIRNGTVTVADHPRGYRVTGTPADCVAFGLGGGVDREFDFVVAGVNDGPNIGNYVVGRSGTVGACIEAAFLGIPGIAVSAYHSQDYHCYPPEQYAFDRPAVVARQLLEQLSSPGIPSELGVLNVNAPVDIASPPFRLTRHVIDYDQRVNYDPGDASIPDGHHESIPDRDVSRSNQEGIDVDLVDKTWPHVEGYENPLGEADQYRDRYPEASDRRALIDGAVSVSPLSPSLSPVESPSLSSLRESLLESIDGS</sequence>
<dbReference type="InterPro" id="IPR002828">
    <property type="entry name" value="SurE-like_Pase/nucleotidase"/>
</dbReference>
<dbReference type="KEGG" id="hdf:AArcSl_1340"/>
<feature type="binding site" evidence="4">
    <location>
        <position position="42"/>
    </location>
    <ligand>
        <name>a divalent metal cation</name>
        <dbReference type="ChEBI" id="CHEBI:60240"/>
    </ligand>
</feature>
<comment type="similarity">
    <text evidence="1 4">Belongs to the SurE nucleotidase family.</text>
</comment>
<dbReference type="GO" id="GO:0008253">
    <property type="term" value="F:5'-nucleotidase activity"/>
    <property type="evidence" value="ECO:0007669"/>
    <property type="project" value="UniProtKB-UniRule"/>
</dbReference>
<dbReference type="EC" id="3.1.3.5" evidence="4"/>
<evidence type="ECO:0000256" key="3">
    <source>
        <dbReference type="ARBA" id="ARBA00022801"/>
    </source>
</evidence>
<evidence type="ECO:0000259" key="6">
    <source>
        <dbReference type="Pfam" id="PF01975"/>
    </source>
</evidence>
<keyword evidence="8" id="KW-1185">Reference proteome</keyword>